<accession>A0A4Y3R293</accession>
<dbReference type="RefSeq" id="WP_212767000.1">
    <property type="nucleotide sequence ID" value="NZ_BJMM01000024.1"/>
</dbReference>
<keyword evidence="2" id="KW-1185">Reference proteome</keyword>
<comment type="caution">
    <text evidence="1">The sequence shown here is derived from an EMBL/GenBank/DDBJ whole genome shotgun (WGS) entry which is preliminary data.</text>
</comment>
<dbReference type="AlphaFoldDB" id="A0A4Y3R293"/>
<gene>
    <name evidence="1" type="ORF">SCA03_43960</name>
</gene>
<evidence type="ECO:0000313" key="2">
    <source>
        <dbReference type="Proteomes" id="UP000319210"/>
    </source>
</evidence>
<sequence>MDQGLAAVLGAGVGVLGTLGTAAVTYAAARRQTLDQGKVDDTKAIRGERRDAYLAFIEAAEPVDFVLHSLAHSDEVPGSCERPPNTAVLNEMVEDIDSAVHALYKAQARIDLVGPSSVVSEAVNVWGAARDLRSFLQAVLRGDVAPDVYAQALETAVDAVEKARDDFGRAARDVISTPMNLFRE</sequence>
<name>A0A4Y3R293_STRCI</name>
<dbReference type="Proteomes" id="UP000319210">
    <property type="component" value="Unassembled WGS sequence"/>
</dbReference>
<organism evidence="1 2">
    <name type="scientific">Streptomyces cacaoi</name>
    <dbReference type="NCBI Taxonomy" id="1898"/>
    <lineage>
        <taxon>Bacteria</taxon>
        <taxon>Bacillati</taxon>
        <taxon>Actinomycetota</taxon>
        <taxon>Actinomycetes</taxon>
        <taxon>Kitasatosporales</taxon>
        <taxon>Streptomycetaceae</taxon>
        <taxon>Streptomyces</taxon>
    </lineage>
</organism>
<evidence type="ECO:0000313" key="1">
    <source>
        <dbReference type="EMBL" id="GEB51845.1"/>
    </source>
</evidence>
<proteinExistence type="predicted"/>
<dbReference type="EMBL" id="BJMM01000024">
    <property type="protein sequence ID" value="GEB51845.1"/>
    <property type="molecule type" value="Genomic_DNA"/>
</dbReference>
<protein>
    <submittedName>
        <fullName evidence="1">Uncharacterized protein</fullName>
    </submittedName>
</protein>
<reference evidence="1 2" key="1">
    <citation type="submission" date="2019-06" db="EMBL/GenBank/DDBJ databases">
        <title>Whole genome shotgun sequence of Streptomyces cacaoi subsp. cacaoi NBRC 12748.</title>
        <authorList>
            <person name="Hosoyama A."/>
            <person name="Uohara A."/>
            <person name="Ohji S."/>
            <person name="Ichikawa N."/>
        </authorList>
    </citation>
    <scope>NUCLEOTIDE SEQUENCE [LARGE SCALE GENOMIC DNA]</scope>
    <source>
        <strain evidence="1 2">NBRC 12748</strain>
    </source>
</reference>